<proteinExistence type="predicted"/>
<dbReference type="EMBL" id="UYRR01031490">
    <property type="protein sequence ID" value="VDK50515.1"/>
    <property type="molecule type" value="Genomic_DNA"/>
</dbReference>
<keyword evidence="2" id="KW-1185">Reference proteome</keyword>
<sequence>MLDVPVLFDVGSERSFITDELVKRLGIKVKRKEPITIDGFGGVKVMHGESARSRVKLRCVDGRFITITVNSVPELTGEIPVAELTKQDFISYVQHSVTSSVAEDH</sequence>
<dbReference type="OrthoDB" id="6155266at2759"/>
<protein>
    <submittedName>
        <fullName evidence="3">DUF1758 domain-containing protein</fullName>
    </submittedName>
</protein>
<evidence type="ECO:0000313" key="3">
    <source>
        <dbReference type="WBParaSite" id="ASIM_0001433401-mRNA-1"/>
    </source>
</evidence>
<dbReference type="AlphaFoldDB" id="A0A0M3K0J6"/>
<evidence type="ECO:0000313" key="1">
    <source>
        <dbReference type="EMBL" id="VDK50515.1"/>
    </source>
</evidence>
<reference evidence="3" key="1">
    <citation type="submission" date="2017-02" db="UniProtKB">
        <authorList>
            <consortium name="WormBaseParasite"/>
        </authorList>
    </citation>
    <scope>IDENTIFICATION</scope>
</reference>
<organism evidence="3">
    <name type="scientific">Anisakis simplex</name>
    <name type="common">Herring worm</name>
    <dbReference type="NCBI Taxonomy" id="6269"/>
    <lineage>
        <taxon>Eukaryota</taxon>
        <taxon>Metazoa</taxon>
        <taxon>Ecdysozoa</taxon>
        <taxon>Nematoda</taxon>
        <taxon>Chromadorea</taxon>
        <taxon>Rhabditida</taxon>
        <taxon>Spirurina</taxon>
        <taxon>Ascaridomorpha</taxon>
        <taxon>Ascaridoidea</taxon>
        <taxon>Anisakidae</taxon>
        <taxon>Anisakis</taxon>
        <taxon>Anisakis simplex complex</taxon>
    </lineage>
</organism>
<dbReference type="InterPro" id="IPR021109">
    <property type="entry name" value="Peptidase_aspartic_dom_sf"/>
</dbReference>
<reference evidence="1 2" key="2">
    <citation type="submission" date="2018-11" db="EMBL/GenBank/DDBJ databases">
        <authorList>
            <consortium name="Pathogen Informatics"/>
        </authorList>
    </citation>
    <scope>NUCLEOTIDE SEQUENCE [LARGE SCALE GENOMIC DNA]</scope>
</reference>
<name>A0A0M3K0J6_ANISI</name>
<accession>A0A0M3K0J6</accession>
<gene>
    <name evidence="1" type="ORF">ASIM_LOCUS13762</name>
</gene>
<dbReference type="WBParaSite" id="ASIM_0001433401-mRNA-1">
    <property type="protein sequence ID" value="ASIM_0001433401-mRNA-1"/>
    <property type="gene ID" value="ASIM_0001433401"/>
</dbReference>
<dbReference type="Proteomes" id="UP000267096">
    <property type="component" value="Unassembled WGS sequence"/>
</dbReference>
<evidence type="ECO:0000313" key="2">
    <source>
        <dbReference type="Proteomes" id="UP000267096"/>
    </source>
</evidence>
<dbReference type="Gene3D" id="2.40.70.10">
    <property type="entry name" value="Acid Proteases"/>
    <property type="match status" value="1"/>
</dbReference>